<keyword evidence="3 5" id="KW-0378">Hydrolase</keyword>
<gene>
    <name evidence="8" type="ORF">ADN01_09730</name>
</gene>
<feature type="transmembrane region" description="Helical" evidence="6">
    <location>
        <begin position="42"/>
        <end position="60"/>
    </location>
</feature>
<feature type="transmembrane region" description="Helical" evidence="6">
    <location>
        <begin position="287"/>
        <end position="307"/>
    </location>
</feature>
<comment type="similarity">
    <text evidence="1 5">Belongs to the peptidase S8 family.</text>
</comment>
<dbReference type="InterPro" id="IPR000209">
    <property type="entry name" value="Peptidase_S8/S53_dom"/>
</dbReference>
<dbReference type="PANTHER" id="PTHR43399:SF4">
    <property type="entry name" value="CELL WALL-ASSOCIATED PROTEASE"/>
    <property type="match status" value="1"/>
</dbReference>
<feature type="active site" description="Charge relay system" evidence="5">
    <location>
        <position position="528"/>
    </location>
</feature>
<dbReference type="InterPro" id="IPR023828">
    <property type="entry name" value="Peptidase_S8_Ser-AS"/>
</dbReference>
<evidence type="ECO:0000256" key="3">
    <source>
        <dbReference type="ARBA" id="ARBA00022801"/>
    </source>
</evidence>
<feature type="active site" description="Charge relay system" evidence="5">
    <location>
        <position position="707"/>
    </location>
</feature>
<feature type="transmembrane region" description="Helical" evidence="6">
    <location>
        <begin position="95"/>
        <end position="114"/>
    </location>
</feature>
<evidence type="ECO:0000256" key="4">
    <source>
        <dbReference type="ARBA" id="ARBA00022825"/>
    </source>
</evidence>
<dbReference type="Gene3D" id="3.40.50.200">
    <property type="entry name" value="Peptidase S8/S53 domain"/>
    <property type="match status" value="1"/>
</dbReference>
<feature type="transmembrane region" description="Helical" evidence="6">
    <location>
        <begin position="249"/>
        <end position="267"/>
    </location>
</feature>
<dbReference type="GO" id="GO:0006508">
    <property type="term" value="P:proteolysis"/>
    <property type="evidence" value="ECO:0007669"/>
    <property type="project" value="UniProtKB-KW"/>
</dbReference>
<dbReference type="Pfam" id="PF00082">
    <property type="entry name" value="Peptidase_S8"/>
    <property type="match status" value="1"/>
</dbReference>
<evidence type="ECO:0000256" key="6">
    <source>
        <dbReference type="SAM" id="Phobius"/>
    </source>
</evidence>
<evidence type="ECO:0000313" key="9">
    <source>
        <dbReference type="Proteomes" id="UP000050501"/>
    </source>
</evidence>
<dbReference type="GO" id="GO:0004252">
    <property type="term" value="F:serine-type endopeptidase activity"/>
    <property type="evidence" value="ECO:0007669"/>
    <property type="project" value="UniProtKB-UniRule"/>
</dbReference>
<accession>A0A0P6YHQ4</accession>
<protein>
    <recommendedName>
        <fullName evidence="7">Peptidase S8/S53 domain-containing protein</fullName>
    </recommendedName>
</protein>
<proteinExistence type="inferred from homology"/>
<feature type="transmembrane region" description="Helical" evidence="6">
    <location>
        <begin position="72"/>
        <end position="89"/>
    </location>
</feature>
<dbReference type="InterPro" id="IPR051048">
    <property type="entry name" value="Peptidase_S8/S53_subtilisin"/>
</dbReference>
<dbReference type="PATRIC" id="fig|229921.5.peg.3782"/>
<feature type="transmembrane region" description="Helical" evidence="6">
    <location>
        <begin position="220"/>
        <end position="237"/>
    </location>
</feature>
<evidence type="ECO:0000256" key="5">
    <source>
        <dbReference type="PROSITE-ProRule" id="PRU01240"/>
    </source>
</evidence>
<feature type="transmembrane region" description="Helical" evidence="6">
    <location>
        <begin position="160"/>
        <end position="182"/>
    </location>
</feature>
<dbReference type="STRING" id="229921.ADN01_09730"/>
<dbReference type="PROSITE" id="PS51892">
    <property type="entry name" value="SUBTILASE"/>
    <property type="match status" value="1"/>
</dbReference>
<dbReference type="InterPro" id="IPR015500">
    <property type="entry name" value="Peptidase_S8_subtilisin-rel"/>
</dbReference>
<dbReference type="EMBL" id="LGCM01000035">
    <property type="protein sequence ID" value="KPL81868.1"/>
    <property type="molecule type" value="Genomic_DNA"/>
</dbReference>
<evidence type="ECO:0000256" key="1">
    <source>
        <dbReference type="ARBA" id="ARBA00011073"/>
    </source>
</evidence>
<keyword evidence="2 5" id="KW-0645">Protease</keyword>
<dbReference type="PANTHER" id="PTHR43399">
    <property type="entry name" value="SUBTILISIN-RELATED"/>
    <property type="match status" value="1"/>
</dbReference>
<feature type="active site" description="Charge relay system" evidence="5">
    <location>
        <position position="487"/>
    </location>
</feature>
<feature type="transmembrane region" description="Helical" evidence="6">
    <location>
        <begin position="194"/>
        <end position="214"/>
    </location>
</feature>
<comment type="caution">
    <text evidence="8">The sequence shown here is derived from an EMBL/GenBank/DDBJ whole genome shotgun (WGS) entry which is preliminary data.</text>
</comment>
<dbReference type="InterPro" id="IPR036852">
    <property type="entry name" value="Peptidase_S8/S53_dom_sf"/>
</dbReference>
<dbReference type="Proteomes" id="UP000050501">
    <property type="component" value="Unassembled WGS sequence"/>
</dbReference>
<evidence type="ECO:0000259" key="7">
    <source>
        <dbReference type="Pfam" id="PF00082"/>
    </source>
</evidence>
<evidence type="ECO:0000256" key="2">
    <source>
        <dbReference type="ARBA" id="ARBA00022670"/>
    </source>
</evidence>
<keyword evidence="6" id="KW-0472">Membrane</keyword>
<evidence type="ECO:0000313" key="8">
    <source>
        <dbReference type="EMBL" id="KPL81868.1"/>
    </source>
</evidence>
<keyword evidence="4 5" id="KW-0720">Serine protease</keyword>
<dbReference type="SUPFAM" id="SSF52743">
    <property type="entry name" value="Subtilisin-like"/>
    <property type="match status" value="1"/>
</dbReference>
<dbReference type="PRINTS" id="PR00723">
    <property type="entry name" value="SUBTILISIN"/>
</dbReference>
<dbReference type="PROSITE" id="PS00138">
    <property type="entry name" value="SUBTILASE_SER"/>
    <property type="match status" value="1"/>
</dbReference>
<keyword evidence="9" id="KW-1185">Reference proteome</keyword>
<reference evidence="8 9" key="1">
    <citation type="submission" date="2015-07" db="EMBL/GenBank/DDBJ databases">
        <title>Genome sequence of Levilinea saccharolytica DSM 16555.</title>
        <authorList>
            <person name="Hemp J."/>
            <person name="Ward L.M."/>
            <person name="Pace L.A."/>
            <person name="Fischer W.W."/>
        </authorList>
    </citation>
    <scope>NUCLEOTIDE SEQUENCE [LARGE SCALE GENOMIC DNA]</scope>
    <source>
        <strain evidence="8 9">KIBI-1</strain>
    </source>
</reference>
<feature type="transmembrane region" description="Helical" evidence="6">
    <location>
        <begin position="134"/>
        <end position="154"/>
    </location>
</feature>
<organism evidence="8 9">
    <name type="scientific">Levilinea saccharolytica</name>
    <dbReference type="NCBI Taxonomy" id="229921"/>
    <lineage>
        <taxon>Bacteria</taxon>
        <taxon>Bacillati</taxon>
        <taxon>Chloroflexota</taxon>
        <taxon>Anaerolineae</taxon>
        <taxon>Anaerolineales</taxon>
        <taxon>Anaerolineaceae</taxon>
        <taxon>Levilinea</taxon>
    </lineage>
</organism>
<sequence length="783" mass="82353">MLILGAVWVVTNVSLILGGTWILEQGVLEGSMPQMDWRWVPGAALGFGLFVPLAIAAGFVRLPILRGVFRTWALAAGLVMVLSVVRLFAVTNWVGASLVQALIVFLFDLGVFLWGRRRFRRLEQAGWARLDSGWGWAVISAALVGLVWAAYGALGSPVDTLLGILNGLLLGAAAALSLHVGALEPQGEVNWRSLLMEGLCAFFTLFILAAGSSMVSSGTLLLAVFWPWLGWALVTLARTGAGEGQARRWFSPALLAGLAAAWMLIFIDGDELGLVFTGAEGDLAGWAARTAGIAAAAAFTVSLAWLVASHWAGGLLRRAAVGAAAAGLGAVILAGVYVWTGQPGFYGDRLFVILRDQADLSAEAAIPEWQARRAAVYARLTAHAEQTQQPLRQALDGWGVQYEPFYLVNGLEVRGGPLLRLWLQARPEVDRVLDSPVLRPLPEAQPEQLGETSSAPAEVPWNLTLIHADAVWELGYRGAGIVVGQSDSGVQVDHPELADGYLGRESGADYTWFDPWYGRPAPADIGGHGTHTLGTVLGNHVGVAPDAEWIACSNLARNLGSPALYLHCMQFMLAPFPLGGDAFHAGDPARGAVVLNNSWGCPTVEGCDPEALLPAVRALRTAGIFVVVSAGNNGQLGCGSVKDPPAIYAEVFSVGALNSSGDLSSFSSIGPVTVDGSQRVKPDIAAPGVEVFSATPGSTYDTFSGTSMAGPHVAGVVALMWSANPALIGEIDRTEQILRDTAQPYTGDWPACVTERESPNNAVGYGVVDALAAVKAALAVNAP</sequence>
<keyword evidence="6" id="KW-0812">Transmembrane</keyword>
<feature type="domain" description="Peptidase S8/S53" evidence="7">
    <location>
        <begin position="478"/>
        <end position="766"/>
    </location>
</feature>
<feature type="transmembrane region" description="Helical" evidence="6">
    <location>
        <begin position="319"/>
        <end position="339"/>
    </location>
</feature>
<keyword evidence="6" id="KW-1133">Transmembrane helix</keyword>
<name>A0A0P6YHQ4_9CHLR</name>
<dbReference type="AlphaFoldDB" id="A0A0P6YHQ4"/>